<protein>
    <submittedName>
        <fullName evidence="2">Uncharacterized protein</fullName>
    </submittedName>
</protein>
<dbReference type="Proteomes" id="UP000291084">
    <property type="component" value="Chromosome 11"/>
</dbReference>
<gene>
    <name evidence="2" type="primary">Vigan.11G030100</name>
    <name evidence="2" type="ORF">VIGAN_11030100</name>
</gene>
<feature type="region of interest" description="Disordered" evidence="1">
    <location>
        <begin position="26"/>
        <end position="51"/>
    </location>
</feature>
<proteinExistence type="predicted"/>
<keyword evidence="3" id="KW-1185">Reference proteome</keyword>
<dbReference type="EMBL" id="AP015044">
    <property type="protein sequence ID" value="BAU01136.1"/>
    <property type="molecule type" value="Genomic_DNA"/>
</dbReference>
<evidence type="ECO:0000313" key="3">
    <source>
        <dbReference type="Proteomes" id="UP000291084"/>
    </source>
</evidence>
<sequence>MSRPHTMGSHSLRFEEMQICFTHGGAATSSTWSRSSKKRSKRPSITIQQLSRPPATQLFTFQAKKVEVSRSIFVSAAAHPVEEKKHEHPAAATSSLHTASSLKSPLKEKRCHGPADPALHVQEHTALREEYHNERLTSRGRNTLHVHEGGGTRSIVSLRRRSTLEDVLSWWHENGITSKGSTW</sequence>
<feature type="non-terminal residue" evidence="2">
    <location>
        <position position="183"/>
    </location>
</feature>
<dbReference type="AlphaFoldDB" id="A0A0S3T8B6"/>
<accession>A0A0S3T8B6</accession>
<evidence type="ECO:0000256" key="1">
    <source>
        <dbReference type="SAM" id="MobiDB-lite"/>
    </source>
</evidence>
<feature type="compositionally biased region" description="Basic and acidic residues" evidence="1">
    <location>
        <begin position="80"/>
        <end position="89"/>
    </location>
</feature>
<organism evidence="2 3">
    <name type="scientific">Vigna angularis var. angularis</name>
    <dbReference type="NCBI Taxonomy" id="157739"/>
    <lineage>
        <taxon>Eukaryota</taxon>
        <taxon>Viridiplantae</taxon>
        <taxon>Streptophyta</taxon>
        <taxon>Embryophyta</taxon>
        <taxon>Tracheophyta</taxon>
        <taxon>Spermatophyta</taxon>
        <taxon>Magnoliopsida</taxon>
        <taxon>eudicotyledons</taxon>
        <taxon>Gunneridae</taxon>
        <taxon>Pentapetalae</taxon>
        <taxon>rosids</taxon>
        <taxon>fabids</taxon>
        <taxon>Fabales</taxon>
        <taxon>Fabaceae</taxon>
        <taxon>Papilionoideae</taxon>
        <taxon>50 kb inversion clade</taxon>
        <taxon>NPAAA clade</taxon>
        <taxon>indigoferoid/millettioid clade</taxon>
        <taxon>Phaseoleae</taxon>
        <taxon>Vigna</taxon>
    </lineage>
</organism>
<feature type="compositionally biased region" description="Low complexity" evidence="1">
    <location>
        <begin position="90"/>
        <end position="101"/>
    </location>
</feature>
<evidence type="ECO:0000313" key="2">
    <source>
        <dbReference type="EMBL" id="BAU01136.1"/>
    </source>
</evidence>
<feature type="region of interest" description="Disordered" evidence="1">
    <location>
        <begin position="80"/>
        <end position="101"/>
    </location>
</feature>
<name>A0A0S3T8B6_PHAAN</name>
<reference evidence="2 3" key="1">
    <citation type="journal article" date="2015" name="Sci. Rep.">
        <title>The power of single molecule real-time sequencing technology in the de novo assembly of a eukaryotic genome.</title>
        <authorList>
            <person name="Sakai H."/>
            <person name="Naito K."/>
            <person name="Ogiso-Tanaka E."/>
            <person name="Takahashi Y."/>
            <person name="Iseki K."/>
            <person name="Muto C."/>
            <person name="Satou K."/>
            <person name="Teruya K."/>
            <person name="Shiroma A."/>
            <person name="Shimoji M."/>
            <person name="Hirano T."/>
            <person name="Itoh T."/>
            <person name="Kaga A."/>
            <person name="Tomooka N."/>
        </authorList>
    </citation>
    <scope>NUCLEOTIDE SEQUENCE [LARGE SCALE GENOMIC DNA]</scope>
    <source>
        <strain evidence="3">cv. Shumari</strain>
    </source>
</reference>